<dbReference type="OrthoDB" id="4840564at2759"/>
<evidence type="ECO:0000313" key="2">
    <source>
        <dbReference type="EMBL" id="KAF2399315.1"/>
    </source>
</evidence>
<name>A0A6G1HUA0_9PEZI</name>
<evidence type="ECO:0000313" key="3">
    <source>
        <dbReference type="Proteomes" id="UP000799640"/>
    </source>
</evidence>
<organism evidence="2 3">
    <name type="scientific">Trichodelitschia bisporula</name>
    <dbReference type="NCBI Taxonomy" id="703511"/>
    <lineage>
        <taxon>Eukaryota</taxon>
        <taxon>Fungi</taxon>
        <taxon>Dikarya</taxon>
        <taxon>Ascomycota</taxon>
        <taxon>Pezizomycotina</taxon>
        <taxon>Dothideomycetes</taxon>
        <taxon>Dothideomycetes incertae sedis</taxon>
        <taxon>Phaeotrichales</taxon>
        <taxon>Phaeotrichaceae</taxon>
        <taxon>Trichodelitschia</taxon>
    </lineage>
</organism>
<sequence length="554" mass="63881">MPKNNGKGGKNRRRRKSNPDYEDPAPSTITTHLAPILRLPNELLDQIFTLAGGEHMCGCLIRNRSPDARAAHNAEHKLPATARMLELVGLPWVKALHIISVGTCSDFRNNYASIAAVCRRFVQVATPLLYRNLAVFDFRFYYPGDIFEKSLNLYNTLGMNRHLLKHTRRLKINIPSVALDDYDRRMTMIVDFLSWHPNVRSLCLNEPDGALEPGEIYRLIQHATQHMRRLEELHLTLTGAPPLPYTTFEEHGYEKQDDYRAWNWKEEVGVVEIPQVRRLRVDCVPEMQDKEPAGFLPNKIACKALTTLELRAFFGQPQDLPPVLSWPEALEDLTLSITPIVEEEYLWYDTLQFELQKGLEHQRKSLRNLKIIKGRQPEEGYDEGQYFFNINVSEFPRLETLTIPSHHTPPEFEKLVGPVQHTLVIDYSLKGDKRTWRHKRFADLAERPQLKAPWLDMLVDTLGDGHSASLRTIRMKACTACWRWWIKATYVPGWPYTLPWETFHYLKGKAATYGIDVVFDPPPFTRNEISAKDIGETDIAEGCEGSHLEGHEWV</sequence>
<accession>A0A6G1HUA0</accession>
<feature type="region of interest" description="Disordered" evidence="1">
    <location>
        <begin position="1"/>
        <end position="27"/>
    </location>
</feature>
<keyword evidence="3" id="KW-1185">Reference proteome</keyword>
<protein>
    <submittedName>
        <fullName evidence="2">Uncharacterized protein</fullName>
    </submittedName>
</protein>
<evidence type="ECO:0000256" key="1">
    <source>
        <dbReference type="SAM" id="MobiDB-lite"/>
    </source>
</evidence>
<proteinExistence type="predicted"/>
<reference evidence="2" key="1">
    <citation type="journal article" date="2020" name="Stud. Mycol.">
        <title>101 Dothideomycetes genomes: a test case for predicting lifestyles and emergence of pathogens.</title>
        <authorList>
            <person name="Haridas S."/>
            <person name="Albert R."/>
            <person name="Binder M."/>
            <person name="Bloem J."/>
            <person name="Labutti K."/>
            <person name="Salamov A."/>
            <person name="Andreopoulos B."/>
            <person name="Baker S."/>
            <person name="Barry K."/>
            <person name="Bills G."/>
            <person name="Bluhm B."/>
            <person name="Cannon C."/>
            <person name="Castanera R."/>
            <person name="Culley D."/>
            <person name="Daum C."/>
            <person name="Ezra D."/>
            <person name="Gonzalez J."/>
            <person name="Henrissat B."/>
            <person name="Kuo A."/>
            <person name="Liang C."/>
            <person name="Lipzen A."/>
            <person name="Lutzoni F."/>
            <person name="Magnuson J."/>
            <person name="Mondo S."/>
            <person name="Nolan M."/>
            <person name="Ohm R."/>
            <person name="Pangilinan J."/>
            <person name="Park H.-J."/>
            <person name="Ramirez L."/>
            <person name="Alfaro M."/>
            <person name="Sun H."/>
            <person name="Tritt A."/>
            <person name="Yoshinaga Y."/>
            <person name="Zwiers L.-H."/>
            <person name="Turgeon B."/>
            <person name="Goodwin S."/>
            <person name="Spatafora J."/>
            <person name="Crous P."/>
            <person name="Grigoriev I."/>
        </authorList>
    </citation>
    <scope>NUCLEOTIDE SEQUENCE</scope>
    <source>
        <strain evidence="2">CBS 262.69</strain>
    </source>
</reference>
<dbReference type="EMBL" id="ML996698">
    <property type="protein sequence ID" value="KAF2399315.1"/>
    <property type="molecule type" value="Genomic_DNA"/>
</dbReference>
<dbReference type="Proteomes" id="UP000799640">
    <property type="component" value="Unassembled WGS sequence"/>
</dbReference>
<dbReference type="AlphaFoldDB" id="A0A6G1HUA0"/>
<gene>
    <name evidence="2" type="ORF">EJ06DRAFT_583229</name>
</gene>